<name>A0A660L265_9ACTN</name>
<keyword evidence="4" id="KW-1185">Reference proteome</keyword>
<reference evidence="3 4" key="1">
    <citation type="submission" date="2018-10" db="EMBL/GenBank/DDBJ databases">
        <title>Genomic Encyclopedia of Archaeal and Bacterial Type Strains, Phase II (KMG-II): from individual species to whole genera.</title>
        <authorList>
            <person name="Goeker M."/>
        </authorList>
    </citation>
    <scope>NUCLEOTIDE SEQUENCE [LARGE SCALE GENOMIC DNA]</scope>
    <source>
        <strain evidence="3 4">DSM 14954</strain>
    </source>
</reference>
<dbReference type="InterPro" id="IPR015943">
    <property type="entry name" value="WD40/YVTN_repeat-like_dom_sf"/>
</dbReference>
<dbReference type="Gene3D" id="2.130.10.10">
    <property type="entry name" value="YVTN repeat-like/Quinoprotein amine dehydrogenase"/>
    <property type="match status" value="1"/>
</dbReference>
<dbReference type="EMBL" id="RBIL01000002">
    <property type="protein sequence ID" value="RKQ87518.1"/>
    <property type="molecule type" value="Genomic_DNA"/>
</dbReference>
<accession>A0A660L265</accession>
<dbReference type="Proteomes" id="UP000278962">
    <property type="component" value="Unassembled WGS sequence"/>
</dbReference>
<dbReference type="SUPFAM" id="SSF63829">
    <property type="entry name" value="Calcium-dependent phosphotriesterase"/>
    <property type="match status" value="1"/>
</dbReference>
<proteinExistence type="predicted"/>
<evidence type="ECO:0000256" key="1">
    <source>
        <dbReference type="SAM" id="MobiDB-lite"/>
    </source>
</evidence>
<sequence>MLEKAVYARRNHTAILAAAILLMCSTSASAADVLRVGLREEVHGLLAGPDGGAYAQVERPGGKTDVARVLPDGRTVLARGFPLLDGGALGPDGSAWYGGDRRSRLVRVDPAGTAHTVAVPEPGLLAPLASAPDGTLWGPSEEAETLTRLGPDGRLEQTASGHDPCSPRGLDRPPLVRAADGALWLADECRVLTRDGVVVELPGGADALAADPTGGVWVLQGDGYPYEVVHVTADGRLLATTLPRGSASDIAAAPDGSVWVAFRRCTVTRVGADGQVTNVPAPLAAKELAFDGTGQLWLANRARLARGLDGTCDGSAPRVRVPRRTSLAALRRGIPVTVSGRAHVTAYTTADVKEPAFSATPTTRTLPRAGRFRARVAYSERRQIERSPTTVRVVVSVTDDEGNEEGHEFRVRVTR</sequence>
<feature type="chain" id="PRO_5025002056" description="Streptogramin lyase" evidence="2">
    <location>
        <begin position="31"/>
        <end position="415"/>
    </location>
</feature>
<gene>
    <name evidence="3" type="ORF">C8N24_5541</name>
</gene>
<feature type="signal peptide" evidence="2">
    <location>
        <begin position="1"/>
        <end position="30"/>
    </location>
</feature>
<organism evidence="3 4">
    <name type="scientific">Solirubrobacter pauli</name>
    <dbReference type="NCBI Taxonomy" id="166793"/>
    <lineage>
        <taxon>Bacteria</taxon>
        <taxon>Bacillati</taxon>
        <taxon>Actinomycetota</taxon>
        <taxon>Thermoleophilia</taxon>
        <taxon>Solirubrobacterales</taxon>
        <taxon>Solirubrobacteraceae</taxon>
        <taxon>Solirubrobacter</taxon>
    </lineage>
</organism>
<evidence type="ECO:0008006" key="5">
    <source>
        <dbReference type="Google" id="ProtNLM"/>
    </source>
</evidence>
<keyword evidence="2" id="KW-0732">Signal</keyword>
<evidence type="ECO:0000313" key="3">
    <source>
        <dbReference type="EMBL" id="RKQ87518.1"/>
    </source>
</evidence>
<evidence type="ECO:0000256" key="2">
    <source>
        <dbReference type="SAM" id="SignalP"/>
    </source>
</evidence>
<protein>
    <recommendedName>
        <fullName evidence="5">Streptogramin lyase</fullName>
    </recommendedName>
</protein>
<comment type="caution">
    <text evidence="3">The sequence shown here is derived from an EMBL/GenBank/DDBJ whole genome shotgun (WGS) entry which is preliminary data.</text>
</comment>
<dbReference type="Pfam" id="PF24684">
    <property type="entry name" value="Vgb_lyase"/>
    <property type="match status" value="1"/>
</dbReference>
<evidence type="ECO:0000313" key="4">
    <source>
        <dbReference type="Proteomes" id="UP000278962"/>
    </source>
</evidence>
<dbReference type="AlphaFoldDB" id="A0A660L265"/>
<feature type="region of interest" description="Disordered" evidence="1">
    <location>
        <begin position="150"/>
        <end position="171"/>
    </location>
</feature>